<sequence length="82" mass="8927">MNISVCVGSSCHLRGSYNIIEQMKSSLARYGLTDKVNLGAAFCLGKCTEGVSIRFDDEIVSGVSLENFDKVFKEHVLDPLGL</sequence>
<dbReference type="InterPro" id="IPR036249">
    <property type="entry name" value="Thioredoxin-like_sf"/>
</dbReference>
<protein>
    <submittedName>
        <fullName evidence="1">(2Fe-2S) ferredoxin domain-containing protein</fullName>
    </submittedName>
</protein>
<evidence type="ECO:0000313" key="2">
    <source>
        <dbReference type="Proteomes" id="UP000824073"/>
    </source>
</evidence>
<reference evidence="1" key="2">
    <citation type="journal article" date="2021" name="PeerJ">
        <title>Extensive microbial diversity within the chicken gut microbiome revealed by metagenomics and culture.</title>
        <authorList>
            <person name="Gilroy R."/>
            <person name="Ravi A."/>
            <person name="Getino M."/>
            <person name="Pursley I."/>
            <person name="Horton D.L."/>
            <person name="Alikhan N.F."/>
            <person name="Baker D."/>
            <person name="Gharbi K."/>
            <person name="Hall N."/>
            <person name="Watson M."/>
            <person name="Adriaenssens E.M."/>
            <person name="Foster-Nyarko E."/>
            <person name="Jarju S."/>
            <person name="Secka A."/>
            <person name="Antonio M."/>
            <person name="Oren A."/>
            <person name="Chaudhuri R.R."/>
            <person name="La Ragione R."/>
            <person name="Hildebrand F."/>
            <person name="Pallen M.J."/>
        </authorList>
    </citation>
    <scope>NUCLEOTIDE SEQUENCE</scope>
    <source>
        <strain evidence="1">CHK191-8634</strain>
    </source>
</reference>
<organism evidence="1 2">
    <name type="scientific">Candidatus Ventrousia excrementavium</name>
    <dbReference type="NCBI Taxonomy" id="2840961"/>
    <lineage>
        <taxon>Bacteria</taxon>
        <taxon>Bacillati</taxon>
        <taxon>Bacillota</taxon>
        <taxon>Clostridia</taxon>
        <taxon>Eubacteriales</taxon>
        <taxon>Clostridiaceae</taxon>
        <taxon>Clostridiaceae incertae sedis</taxon>
        <taxon>Candidatus Ventrousia</taxon>
    </lineage>
</organism>
<evidence type="ECO:0000313" key="1">
    <source>
        <dbReference type="EMBL" id="HIU44139.1"/>
    </source>
</evidence>
<gene>
    <name evidence="1" type="ORF">IAB67_07590</name>
</gene>
<dbReference type="SUPFAM" id="SSF52833">
    <property type="entry name" value="Thioredoxin-like"/>
    <property type="match status" value="1"/>
</dbReference>
<dbReference type="EMBL" id="DVMR01000058">
    <property type="protein sequence ID" value="HIU44139.1"/>
    <property type="molecule type" value="Genomic_DNA"/>
</dbReference>
<comment type="caution">
    <text evidence="1">The sequence shown here is derived from an EMBL/GenBank/DDBJ whole genome shotgun (WGS) entry which is preliminary data.</text>
</comment>
<dbReference type="AlphaFoldDB" id="A0A9D1LLA8"/>
<dbReference type="CDD" id="cd02980">
    <property type="entry name" value="TRX_Fd_family"/>
    <property type="match status" value="1"/>
</dbReference>
<name>A0A9D1LLA8_9CLOT</name>
<dbReference type="Pfam" id="PF01257">
    <property type="entry name" value="2Fe-2S_thioredx"/>
    <property type="match status" value="1"/>
</dbReference>
<dbReference type="Proteomes" id="UP000824073">
    <property type="component" value="Unassembled WGS sequence"/>
</dbReference>
<accession>A0A9D1LLA8</accession>
<proteinExistence type="predicted"/>
<reference evidence="1" key="1">
    <citation type="submission" date="2020-10" db="EMBL/GenBank/DDBJ databases">
        <authorList>
            <person name="Gilroy R."/>
        </authorList>
    </citation>
    <scope>NUCLEOTIDE SEQUENCE</scope>
    <source>
        <strain evidence="1">CHK191-8634</strain>
    </source>
</reference>
<dbReference type="Gene3D" id="3.40.30.10">
    <property type="entry name" value="Glutaredoxin"/>
    <property type="match status" value="1"/>
</dbReference>